<feature type="compositionally biased region" description="Basic and acidic residues" evidence="2">
    <location>
        <begin position="89"/>
        <end position="110"/>
    </location>
</feature>
<feature type="region of interest" description="Disordered" evidence="2">
    <location>
        <begin position="1092"/>
        <end position="1114"/>
    </location>
</feature>
<reference evidence="3" key="1">
    <citation type="submission" date="2020-07" db="EMBL/GenBank/DDBJ databases">
        <title>Draft Genome Sequence of a Deep-Sea Yeast, Naganishia (Cryptococcus) liquefaciens strain N6.</title>
        <authorList>
            <person name="Han Y.W."/>
            <person name="Kajitani R."/>
            <person name="Morimoto H."/>
            <person name="Parhat M."/>
            <person name="Tsubouchi H."/>
            <person name="Bakenova O."/>
            <person name="Ogata M."/>
            <person name="Argunhan B."/>
            <person name="Aoki R."/>
            <person name="Kajiwara S."/>
            <person name="Itoh T."/>
            <person name="Iwasaki H."/>
        </authorList>
    </citation>
    <scope>NUCLEOTIDE SEQUENCE</scope>
    <source>
        <strain evidence="3">N6</strain>
    </source>
</reference>
<feature type="region of interest" description="Disordered" evidence="2">
    <location>
        <begin position="786"/>
        <end position="822"/>
    </location>
</feature>
<feature type="region of interest" description="Disordered" evidence="2">
    <location>
        <begin position="1160"/>
        <end position="1188"/>
    </location>
</feature>
<feature type="compositionally biased region" description="Polar residues" evidence="2">
    <location>
        <begin position="57"/>
        <end position="80"/>
    </location>
</feature>
<feature type="region of interest" description="Disordered" evidence="2">
    <location>
        <begin position="721"/>
        <end position="750"/>
    </location>
</feature>
<feature type="region of interest" description="Disordered" evidence="2">
    <location>
        <begin position="1239"/>
        <end position="1259"/>
    </location>
</feature>
<feature type="compositionally biased region" description="Polar residues" evidence="2">
    <location>
        <begin position="1171"/>
        <end position="1185"/>
    </location>
</feature>
<feature type="region of interest" description="Disordered" evidence="2">
    <location>
        <begin position="680"/>
        <end position="709"/>
    </location>
</feature>
<feature type="coiled-coil region" evidence="1">
    <location>
        <begin position="1450"/>
        <end position="1491"/>
    </location>
</feature>
<feature type="compositionally biased region" description="Low complexity" evidence="2">
    <location>
        <begin position="396"/>
        <end position="405"/>
    </location>
</feature>
<dbReference type="OrthoDB" id="2594021at2759"/>
<dbReference type="Proteomes" id="UP000620104">
    <property type="component" value="Unassembled WGS sequence"/>
</dbReference>
<feature type="region of interest" description="Disordered" evidence="2">
    <location>
        <begin position="1"/>
        <end position="41"/>
    </location>
</feature>
<evidence type="ECO:0000256" key="2">
    <source>
        <dbReference type="SAM" id="MobiDB-lite"/>
    </source>
</evidence>
<evidence type="ECO:0000256" key="1">
    <source>
        <dbReference type="SAM" id="Coils"/>
    </source>
</evidence>
<feature type="compositionally biased region" description="Polar residues" evidence="2">
    <location>
        <begin position="489"/>
        <end position="498"/>
    </location>
</feature>
<feature type="region of interest" description="Disordered" evidence="2">
    <location>
        <begin position="1528"/>
        <end position="1557"/>
    </location>
</feature>
<keyword evidence="1" id="KW-0175">Coiled coil</keyword>
<gene>
    <name evidence="3" type="ORF">NliqN6_2170</name>
</gene>
<comment type="caution">
    <text evidence="3">The sequence shown here is derived from an EMBL/GenBank/DDBJ whole genome shotgun (WGS) entry which is preliminary data.</text>
</comment>
<organism evidence="3 4">
    <name type="scientific">Naganishia liquefaciens</name>
    <dbReference type="NCBI Taxonomy" id="104408"/>
    <lineage>
        <taxon>Eukaryota</taxon>
        <taxon>Fungi</taxon>
        <taxon>Dikarya</taxon>
        <taxon>Basidiomycota</taxon>
        <taxon>Agaricomycotina</taxon>
        <taxon>Tremellomycetes</taxon>
        <taxon>Filobasidiales</taxon>
        <taxon>Filobasidiaceae</taxon>
        <taxon>Naganishia</taxon>
    </lineage>
</organism>
<evidence type="ECO:0000313" key="4">
    <source>
        <dbReference type="Proteomes" id="UP000620104"/>
    </source>
</evidence>
<feature type="compositionally biased region" description="Basic and acidic residues" evidence="2">
    <location>
        <begin position="573"/>
        <end position="588"/>
    </location>
</feature>
<feature type="compositionally biased region" description="Low complexity" evidence="2">
    <location>
        <begin position="475"/>
        <end position="488"/>
    </location>
</feature>
<feature type="region of interest" description="Disordered" evidence="2">
    <location>
        <begin position="245"/>
        <end position="304"/>
    </location>
</feature>
<feature type="compositionally biased region" description="Polar residues" evidence="2">
    <location>
        <begin position="523"/>
        <end position="540"/>
    </location>
</feature>
<sequence>MNTRPQPMSNHPDHDKVKNQTSEQFSSGNHRSHLKGIPRPNIPAAYRFSTLSFASTTPSTVVQTPGIQQGPFEQQPSGLSVSVEDEEHQSEPERNDDSLHAPDKAIKSSEKYVSGGSRVAERRRLFESANNDNHHAQGQIVSATQPSAQTAMAELPIHVKAMERPTLNACAPSINNVKTDTETMTHPTSDAAKTVTPALLSRDAKHPIGLGYGNMVNQSNTGGSWKEDVEELDRRFEDLTRNLGATRTSVKPEQPKASQEIKDSAKSTITAIRESSDSIQSRRKSPIIGAVIPPRTPSRASSDKPITIASSLSRAASPFQNHAKTSISPSQSIANLNQKGLASVQRQYWEDAAGGNPPLISPLRLGRKPGSTTPTSKIPARGPSLLRNYQETGERPPSAASSPASELQKTPFLASGKSDPSNRNVSSASTVRQKGIENVSPGDRIEAPSMISSMSEIPRGTLTATKSHRKPAPPSKSSPSSRLMTSPSQPSVFQTSVTAAHAQGDFEMPQSQSSSDRFKKPSLDSSTTAPLNGLSQTQGSIKKVSRIEQESKPNACLQKDTTKPANSTFAHVRKLEHPHYSLSRHDPTTESNEVPQMPSFPGSTEGTLFVRNPDSNRDSTILQRPLEPEEKDNSYFNYATGMNIPAVSAPGDSATFPLAKTYSDWHSSSMLGPQSPVIPTSPDLSGQSQSSFADKVYSNSPLSKSPGKRFMGKMVGAAKKAVHTGIKGRSGHGGRLAHSEEPTTGMRLRPRINLDDASLISLVPTAIQLQEQQDLQHQWGKEGCLRQEINPPERPPPDDPLWSSSRERDLPPLPKENSLRRASKTGAIAYVETQEKAESQHNIDISGSEEQAFGRMDMRLEAEERSPREENALPAVLSVEEDPAEPNNDISPVDLPPADQQPETSHQPIMNERVLSIFSRHAPRHLTMPALLSTHDGADHVMPPVMPVSVPTPVSCVRPRVSLNGTAPLKITARSCQHPQPAALEDSNNIAERLNDPSPTKTERYRKVASWAKDAAVAPPPLEGPQNDARDAALRRDEDRLAVEDVLVSPPSPTPNLGLLPSVRRKMPEVPPATSIVSNRPPPSVESAEFAEVEQSMPDGPLPADTRRKSSLSDCSPAQNVVALPTPALGGESAADASARKLTFAMEGAEQVLPGLEQQQQFQAEPMHDSPSITRQDMPTDQMTKGNEDKSGILAKTNALLEMISAIQQKLEDLPSAIAKSHEQHEHNDDDKAERTAVFASSDPASHQRDTDLPSSDHQGQLDGIVVALADLQATLGGSTEGIQADHARLHDHLQELGSTTSGFQTRMQGDIQNLHMNMQNIVHATETLYSQQEGIRTSLGIEGQGAEGLPQPSLVARLDHVATMIASIQANAESQGPVAARLDHVIDVLGYIQNKPEPLPPITSQELTAIVERENTKHVDLLRSIAKDLIRDMHNERALMVQELSSATAVEVQRHVASMNAQLEEKRQELEGLESQRKDLEATISDLLRIQSRYKGPQSCESIRTCYGYTDDAWCLARADSHANASDAKARSSANGNSAATTTAARSSAAAGRSGE</sequence>
<name>A0A8H3TRE3_9TREE</name>
<feature type="compositionally biased region" description="Polar residues" evidence="2">
    <location>
        <begin position="682"/>
        <end position="703"/>
    </location>
</feature>
<feature type="compositionally biased region" description="Polar residues" evidence="2">
    <location>
        <begin position="418"/>
        <end position="432"/>
    </location>
</feature>
<feature type="region of interest" description="Disordered" evidence="2">
    <location>
        <begin position="57"/>
        <end position="118"/>
    </location>
</feature>
<feature type="region of interest" description="Disordered" evidence="2">
    <location>
        <begin position="879"/>
        <end position="909"/>
    </location>
</feature>
<keyword evidence="4" id="KW-1185">Reference proteome</keyword>
<feature type="region of interest" description="Disordered" evidence="2">
    <location>
        <begin position="352"/>
        <end position="629"/>
    </location>
</feature>
<dbReference type="EMBL" id="BLZA01000013">
    <property type="protein sequence ID" value="GHJ85768.1"/>
    <property type="molecule type" value="Genomic_DNA"/>
</dbReference>
<proteinExistence type="predicted"/>
<accession>A0A8H3TRE3</accession>
<protein>
    <submittedName>
        <fullName evidence="3">Uncharacterized protein</fullName>
    </submittedName>
</protein>
<feature type="compositionally biased region" description="Polar residues" evidence="2">
    <location>
        <begin position="19"/>
        <end position="29"/>
    </location>
</feature>
<feature type="compositionally biased region" description="Low complexity" evidence="2">
    <location>
        <begin position="1532"/>
        <end position="1557"/>
    </location>
</feature>
<evidence type="ECO:0000313" key="3">
    <source>
        <dbReference type="EMBL" id="GHJ85768.1"/>
    </source>
</evidence>